<sequence>MNRFMRRILLILMALFLFVPAGTTFAAGGPFLISNESANGYKTENTGNFSINNKSYAKTQKLKRASYRLDYVQPLRLRAEYSPLNHSVKKRKSVKVGSGKKFWVSDLSTDKRYQITAKLIYVGKHTKVWVNGNQLSKKDAATLGKTFDQTIFPLDNRYFGAPSDVDHDGKINLLCFDIKDGSAEKNGGFASGYFDPNDLYKEKKSNHSEIVYVDTYPSLGSSKHKKVSLAYSTLVHEFQHLINYNQNVLVEKRDEMDTWLDEGLSLAAEQLLAGKPLDDRIDYYNESRSIANGKSLLYWDDFGDNLANYSLSYLFIQYLYIQCGQPADLFKRIIQDPHNDYRAVQDVIHDYIGPDMSFGRFMSNFRKALYLNENTGPYGFHGIAGFQQLKKKVYSSKSKSPKLRGGGAVVVNNALSIPNDKGVHITYSSLADRQEDRDAPRQPHIASFGDKDTELQGDTEPGAVIAVVGHAGLLTKCTADTSGHFQVAIGKQRAGTVLDVFAADTGGNAGQTKKVTIKDQTPPVKPIVRRFYHTQLKIQGTAEPSARVTVLYGKTSLGTATANARGIYSIKLHQRQKKGKNLTVYAQDRAGNRSLTRTFTVY</sequence>
<evidence type="ECO:0000256" key="2">
    <source>
        <dbReference type="SAM" id="SignalP"/>
    </source>
</evidence>
<feature type="domain" description="Bacterial Ig" evidence="3">
    <location>
        <begin position="523"/>
        <end position="601"/>
    </location>
</feature>
<feature type="chain" id="PRO_5011469878" description="Bacterial Ig domain-containing protein" evidence="2">
    <location>
        <begin position="27"/>
        <end position="602"/>
    </location>
</feature>
<dbReference type="InterPro" id="IPR013783">
    <property type="entry name" value="Ig-like_fold"/>
</dbReference>
<evidence type="ECO:0000256" key="1">
    <source>
        <dbReference type="SAM" id="MobiDB-lite"/>
    </source>
</evidence>
<name>A0A1I2QXA4_9BACL</name>
<protein>
    <recommendedName>
        <fullName evidence="3">Bacterial Ig domain-containing protein</fullName>
    </recommendedName>
</protein>
<evidence type="ECO:0000313" key="4">
    <source>
        <dbReference type="EMBL" id="SFG33014.1"/>
    </source>
</evidence>
<dbReference type="EMBL" id="FOOY01000008">
    <property type="protein sequence ID" value="SFG33014.1"/>
    <property type="molecule type" value="Genomic_DNA"/>
</dbReference>
<evidence type="ECO:0000313" key="5">
    <source>
        <dbReference type="Proteomes" id="UP000198752"/>
    </source>
</evidence>
<proteinExistence type="predicted"/>
<dbReference type="OrthoDB" id="1495777at2"/>
<keyword evidence="2" id="KW-0732">Signal</keyword>
<dbReference type="RefSeq" id="WP_093671404.1">
    <property type="nucleotide sequence ID" value="NZ_FOOY01000008.1"/>
</dbReference>
<dbReference type="Gene3D" id="2.60.40.10">
    <property type="entry name" value="Immunoglobulins"/>
    <property type="match status" value="2"/>
</dbReference>
<dbReference type="Proteomes" id="UP000198752">
    <property type="component" value="Unassembled WGS sequence"/>
</dbReference>
<keyword evidence="5" id="KW-1185">Reference proteome</keyword>
<dbReference type="Pfam" id="PF17936">
    <property type="entry name" value="Big_6"/>
    <property type="match status" value="2"/>
</dbReference>
<dbReference type="InterPro" id="IPR041498">
    <property type="entry name" value="Big_6"/>
</dbReference>
<accession>A0A1I2QXA4</accession>
<organism evidence="4 5">
    <name type="scientific">Sporolactobacillus nakayamae</name>
    <dbReference type="NCBI Taxonomy" id="269670"/>
    <lineage>
        <taxon>Bacteria</taxon>
        <taxon>Bacillati</taxon>
        <taxon>Bacillota</taxon>
        <taxon>Bacilli</taxon>
        <taxon>Bacillales</taxon>
        <taxon>Sporolactobacillaceae</taxon>
        <taxon>Sporolactobacillus</taxon>
    </lineage>
</organism>
<feature type="domain" description="Bacterial Ig" evidence="3">
    <location>
        <begin position="439"/>
        <end position="519"/>
    </location>
</feature>
<feature type="signal peptide" evidence="2">
    <location>
        <begin position="1"/>
        <end position="26"/>
    </location>
</feature>
<reference evidence="5" key="1">
    <citation type="submission" date="2016-10" db="EMBL/GenBank/DDBJ databases">
        <authorList>
            <person name="Varghese N."/>
            <person name="Submissions S."/>
        </authorList>
    </citation>
    <scope>NUCLEOTIDE SEQUENCE [LARGE SCALE GENOMIC DNA]</scope>
    <source>
        <strain evidence="5">ATCC 700379</strain>
    </source>
</reference>
<gene>
    <name evidence="4" type="ORF">SAMN02982927_01395</name>
</gene>
<evidence type="ECO:0000259" key="3">
    <source>
        <dbReference type="Pfam" id="PF17936"/>
    </source>
</evidence>
<feature type="compositionally biased region" description="Basic and acidic residues" evidence="1">
    <location>
        <begin position="432"/>
        <end position="441"/>
    </location>
</feature>
<dbReference type="STRING" id="269670.SAMN02982927_01395"/>
<dbReference type="NCBIfam" id="NF033510">
    <property type="entry name" value="Ca_tandemer"/>
    <property type="match status" value="1"/>
</dbReference>
<dbReference type="AlphaFoldDB" id="A0A1I2QXA4"/>
<feature type="region of interest" description="Disordered" evidence="1">
    <location>
        <begin position="432"/>
        <end position="453"/>
    </location>
</feature>